<dbReference type="NCBIfam" id="TIGR02282">
    <property type="entry name" value="MltB"/>
    <property type="match status" value="1"/>
</dbReference>
<evidence type="ECO:0000313" key="4">
    <source>
        <dbReference type="EMBL" id="NUZ05012.1"/>
    </source>
</evidence>
<dbReference type="RefSeq" id="WP_176066534.1">
    <property type="nucleotide sequence ID" value="NZ_JABWMJ010000002.1"/>
</dbReference>
<sequence>MPIRLAASFVIASAACALAAPLPASAAGDHARRKPAAKARSVVVADEAPDVVTYGRRDDVMRFAGEVAERRGLDRAWVEAALEKARFIPTVARLVMPPASGVAKNWAAYRSRFVEPIRIRAGLAFWRANEKWLAMAESLYGVPPEIVVGIVGVESIYGQQTGTFRVIDALATLAFDFPSGRKDRSAFFRDELENLFILARSEGIDPASVRGSYAGAIGMPQFMPSSFNKYAVDLDGDGRVDLRDSSADVIGSVAHYLAEFGWQRGQPTRFEVRAPVETTDRAALLAPDILPTFTAAEFTERGAQLDLTAMAHEGKLALVELQNGAAAPSYVAGTTNFYAITRYNWSSYYAMAVIELGEAVARERAALAAAR</sequence>
<dbReference type="Proteomes" id="UP000529637">
    <property type="component" value="Unassembled WGS sequence"/>
</dbReference>
<protein>
    <submittedName>
        <fullName evidence="4">Lytic murein transglycosylase B</fullName>
    </submittedName>
</protein>
<dbReference type="GO" id="GO:0009253">
    <property type="term" value="P:peptidoglycan catabolic process"/>
    <property type="evidence" value="ECO:0007669"/>
    <property type="project" value="TreeGrafter"/>
</dbReference>
<comment type="caution">
    <text evidence="4">The sequence shown here is derived from an EMBL/GenBank/DDBJ whole genome shotgun (WGS) entry which is preliminary data.</text>
</comment>
<proteinExistence type="predicted"/>
<dbReference type="AlphaFoldDB" id="A0A7Y6TVK3"/>
<dbReference type="GO" id="GO:0008933">
    <property type="term" value="F:peptidoglycan lytic transglycosylase activity"/>
    <property type="evidence" value="ECO:0007669"/>
    <property type="project" value="TreeGrafter"/>
</dbReference>
<dbReference type="Gene3D" id="1.10.530.10">
    <property type="match status" value="1"/>
</dbReference>
<evidence type="ECO:0000256" key="2">
    <source>
        <dbReference type="SAM" id="SignalP"/>
    </source>
</evidence>
<dbReference type="PANTHER" id="PTHR30163:SF9">
    <property type="entry name" value="MEMBRANE-BOUND LYTIC MUREIN TRANSGLYCOSYLASE B"/>
    <property type="match status" value="1"/>
</dbReference>
<dbReference type="InterPro" id="IPR043426">
    <property type="entry name" value="MltB-like"/>
</dbReference>
<dbReference type="InterPro" id="IPR031304">
    <property type="entry name" value="SLT_2"/>
</dbReference>
<dbReference type="InterPro" id="IPR023346">
    <property type="entry name" value="Lysozyme-like_dom_sf"/>
</dbReference>
<organism evidence="4 5">
    <name type="scientific">Piscinibacter koreensis</name>
    <dbReference type="NCBI Taxonomy" id="2742824"/>
    <lineage>
        <taxon>Bacteria</taxon>
        <taxon>Pseudomonadati</taxon>
        <taxon>Pseudomonadota</taxon>
        <taxon>Betaproteobacteria</taxon>
        <taxon>Burkholderiales</taxon>
        <taxon>Sphaerotilaceae</taxon>
        <taxon>Piscinibacter</taxon>
    </lineage>
</organism>
<dbReference type="SUPFAM" id="SSF53955">
    <property type="entry name" value="Lysozyme-like"/>
    <property type="match status" value="1"/>
</dbReference>
<feature type="signal peptide" evidence="2">
    <location>
        <begin position="1"/>
        <end position="19"/>
    </location>
</feature>
<accession>A0A7Y6TVK3</accession>
<reference evidence="4 5" key="1">
    <citation type="submission" date="2020-06" db="EMBL/GenBank/DDBJ databases">
        <title>Schlegella sp. ID0723 isolated from air conditioner.</title>
        <authorList>
            <person name="Kim D.Y."/>
            <person name="Kim D.-U."/>
        </authorList>
    </citation>
    <scope>NUCLEOTIDE SEQUENCE [LARGE SCALE GENOMIC DNA]</scope>
    <source>
        <strain evidence="4 5">ID0723</strain>
    </source>
</reference>
<feature type="domain" description="Transglycosylase SLT" evidence="3">
    <location>
        <begin position="59"/>
        <end position="357"/>
    </location>
</feature>
<feature type="chain" id="PRO_5031033513" evidence="2">
    <location>
        <begin position="20"/>
        <end position="371"/>
    </location>
</feature>
<dbReference type="PROSITE" id="PS51257">
    <property type="entry name" value="PROKAR_LIPOPROTEIN"/>
    <property type="match status" value="1"/>
</dbReference>
<dbReference type="Pfam" id="PF13406">
    <property type="entry name" value="SLT_2"/>
    <property type="match status" value="1"/>
</dbReference>
<dbReference type="CDD" id="cd13399">
    <property type="entry name" value="Slt35-like"/>
    <property type="match status" value="1"/>
</dbReference>
<feature type="active site" evidence="1">
    <location>
        <position position="154"/>
    </location>
</feature>
<keyword evidence="2" id="KW-0732">Signal</keyword>
<evidence type="ECO:0000256" key="1">
    <source>
        <dbReference type="PIRSR" id="PIRSR611757-1"/>
    </source>
</evidence>
<dbReference type="Gene3D" id="1.10.8.350">
    <property type="entry name" value="Bacterial muramidase"/>
    <property type="match status" value="1"/>
</dbReference>
<evidence type="ECO:0000259" key="3">
    <source>
        <dbReference type="Pfam" id="PF13406"/>
    </source>
</evidence>
<keyword evidence="5" id="KW-1185">Reference proteome</keyword>
<dbReference type="FunFam" id="1.10.8.350:FF:000001">
    <property type="entry name" value="Lytic murein transglycosylase B"/>
    <property type="match status" value="1"/>
</dbReference>
<gene>
    <name evidence="4" type="primary">mltB</name>
    <name evidence="4" type="ORF">HQN59_04470</name>
</gene>
<evidence type="ECO:0000313" key="5">
    <source>
        <dbReference type="Proteomes" id="UP000529637"/>
    </source>
</evidence>
<name>A0A7Y6TVK3_9BURK</name>
<dbReference type="EMBL" id="JABWMJ010000002">
    <property type="protein sequence ID" value="NUZ05012.1"/>
    <property type="molecule type" value="Genomic_DNA"/>
</dbReference>
<dbReference type="InterPro" id="IPR011757">
    <property type="entry name" value="Lytic_transglycosylase_MltB"/>
</dbReference>
<dbReference type="PANTHER" id="PTHR30163">
    <property type="entry name" value="MEMBRANE-BOUND LYTIC MUREIN TRANSGLYCOSYLASE B"/>
    <property type="match status" value="1"/>
</dbReference>